<dbReference type="AlphaFoldDB" id="A0A347WL82"/>
<dbReference type="SUPFAM" id="SSF46785">
    <property type="entry name" value="Winged helix' DNA-binding domain"/>
    <property type="match status" value="1"/>
</dbReference>
<organism evidence="4 5">
    <name type="scientific">Suicoccus acidiformans</name>
    <dbReference type="NCBI Taxonomy" id="2036206"/>
    <lineage>
        <taxon>Bacteria</taxon>
        <taxon>Bacillati</taxon>
        <taxon>Bacillota</taxon>
        <taxon>Bacilli</taxon>
        <taxon>Lactobacillales</taxon>
        <taxon>Aerococcaceae</taxon>
        <taxon>Suicoccus</taxon>
    </lineage>
</organism>
<dbReference type="InterPro" id="IPR034829">
    <property type="entry name" value="DnaD-like_sf"/>
</dbReference>
<dbReference type="Gene3D" id="1.10.10.10">
    <property type="entry name" value="Winged helix-like DNA-binding domain superfamily/Winged helix DNA-binding domain"/>
    <property type="match status" value="1"/>
</dbReference>
<dbReference type="PANTHER" id="PTHR37293">
    <property type="entry name" value="PHAGE REPLICATION PROTEIN-RELATED"/>
    <property type="match status" value="1"/>
</dbReference>
<dbReference type="SUPFAM" id="SSF158499">
    <property type="entry name" value="DnaD domain-like"/>
    <property type="match status" value="1"/>
</dbReference>
<reference evidence="4 5" key="1">
    <citation type="submission" date="2017-09" db="EMBL/GenBank/DDBJ databases">
        <title>Complete genome sequence of Oxytococcus suis strain ZY16052.</title>
        <authorList>
            <person name="Li F."/>
        </authorList>
    </citation>
    <scope>NUCLEOTIDE SEQUENCE [LARGE SCALE GENOMIC DNA]</scope>
    <source>
        <strain evidence="4 5">ZY16052</strain>
    </source>
</reference>
<evidence type="ECO:0000259" key="3">
    <source>
        <dbReference type="Pfam" id="PF21984"/>
    </source>
</evidence>
<dbReference type="InterPro" id="IPR036390">
    <property type="entry name" value="WH_DNA-bd_sf"/>
</dbReference>
<dbReference type="InterPro" id="IPR006343">
    <property type="entry name" value="DnaB/C_C"/>
</dbReference>
<protein>
    <submittedName>
        <fullName evidence="4">DNA replication protein DnaD</fullName>
    </submittedName>
</protein>
<dbReference type="Gene3D" id="1.10.10.630">
    <property type="entry name" value="DnaD domain-like"/>
    <property type="match status" value="1"/>
</dbReference>
<keyword evidence="5" id="KW-1185">Reference proteome</keyword>
<dbReference type="Pfam" id="PF21984">
    <property type="entry name" value="DnaD_N"/>
    <property type="match status" value="1"/>
</dbReference>
<proteinExistence type="inferred from homology"/>
<feature type="domain" description="DnaD N-terminal" evidence="3">
    <location>
        <begin position="26"/>
        <end position="115"/>
    </location>
</feature>
<dbReference type="KEGG" id="abae:CL176_07420"/>
<dbReference type="PANTHER" id="PTHR37293:SF6">
    <property type="entry name" value="DNA REPLICATION PROTEIN DNAD"/>
    <property type="match status" value="1"/>
</dbReference>
<dbReference type="Pfam" id="PF07261">
    <property type="entry name" value="DnaB_2"/>
    <property type="match status" value="1"/>
</dbReference>
<dbReference type="OrthoDB" id="9770238at2"/>
<evidence type="ECO:0000313" key="5">
    <source>
        <dbReference type="Proteomes" id="UP000263232"/>
    </source>
</evidence>
<name>A0A347WL82_9LACT</name>
<evidence type="ECO:0000256" key="1">
    <source>
        <dbReference type="ARBA" id="ARBA00093462"/>
    </source>
</evidence>
<dbReference type="Proteomes" id="UP000263232">
    <property type="component" value="Chromosome"/>
</dbReference>
<evidence type="ECO:0000259" key="2">
    <source>
        <dbReference type="Pfam" id="PF07261"/>
    </source>
</evidence>
<dbReference type="InterPro" id="IPR053162">
    <property type="entry name" value="DnaD"/>
</dbReference>
<evidence type="ECO:0000313" key="4">
    <source>
        <dbReference type="EMBL" id="AXY25839.1"/>
    </source>
</evidence>
<feature type="domain" description="DnaB/C C-terminal" evidence="2">
    <location>
        <begin position="142"/>
        <end position="213"/>
    </location>
</feature>
<dbReference type="InterPro" id="IPR053843">
    <property type="entry name" value="DnaD_N"/>
</dbReference>
<comment type="similarity">
    <text evidence="1">Belongs to the DnaB/DnaD family.</text>
</comment>
<gene>
    <name evidence="4" type="ORF">CL176_07420</name>
</gene>
<dbReference type="InterPro" id="IPR036388">
    <property type="entry name" value="WH-like_DNA-bd_sf"/>
</dbReference>
<dbReference type="NCBIfam" id="TIGR01446">
    <property type="entry name" value="DnaD_dom"/>
    <property type="match status" value="1"/>
</dbReference>
<sequence length="247" mass="29097">MHAKEGDDIGFMTEIYDWLKEGFTAVPNRFFQQFYRLDLSSDEALLLLYILSASRQNMVADDMQRIGRQLGWSHETVFQHLNSLMSKNYLTIELVPDETGKQRDHYSLRPFFEQLDALDKHGKTDTTQKNAPDYKQRSELIQHFEEEFGRSLTQMELEQINQWLLDDQYDIAVILLALKEAVIHQALSLKYIDTILLNWEKRNIRTVQEAQAEINRRNQRRQGGFQANQTTDAYQNVDIPIINWSHD</sequence>
<accession>A0A347WL82</accession>
<dbReference type="EMBL" id="CP023434">
    <property type="protein sequence ID" value="AXY25839.1"/>
    <property type="molecule type" value="Genomic_DNA"/>
</dbReference>